<keyword evidence="4" id="KW-0479">Metal-binding</keyword>
<sequence length="1132" mass="121986">MSTTAAAAATTSTSTTTTTRSTRSKARLNTTDIPQDKDKENDNASTKSSPKTKLLRSTKSRAPKVYCLCRKSDDRSPMILCSECNEWYHFGCVEVREEDAEEIHVYVCPPCSEKTGLHTVMDWEGPEALEQRNADHSKPATAQTMNTRRASTAPTDASAHPPPSSEPESPTTKAEKEELEESSADDGSEDDYVAEVGKSKGKAKGKSKKSKSPVPIGNASGASTAVKRKQSSASAPDPKRQRSISTAGGGTDSTRKYCLSKLEEMFTGIFLRYPALPTQESGLEGEGEEPRKKTEEELTPDEKEDVENKAKKFTAEVEECMFELYAEPDKHGKQVPAGKYKERFRMLQFNLSQKDRVNIHTRIASLEISPKELATMSSTDLANNEIQQSIKQAEQESLAHSILKRATLPRAKMTHKGIQDIEDVNGTFSRDRERDREQEDEEDRMERERMARFRVQTKTQQDASGSAPPESPVAASQIPTWGGPPPLPSHATHPHDPGPSPTSSRPPTNPLFVQSASEMVTSPVEGELNLADLINIDDDPTSDISLSITIPPSPTKETAEESSAPPSVQTPHSITALSPFAAKPAQDMTPRPSFDLNALWTPKDGAFSAEPETLEDTPGSAEPTQTVQPREPSPELDIDMQDGGAADQDFDMFLENNDDEPPAPPPEPKDESPEGQRAAFEALPIVWTGKISMPLDSTIPQEVPLKARQSGGRTLGGDSPLWRTLFPNDHLRIDGRVPTLNSAQYLTQSRLNPTRELIAVAFEPESADNRTTADSLIQYLIGKGRHGLIFPWGNRPKEHHPGRELYVVPLLASESLPEYIDLIDDLQLPKVRTTDYLIGIWVLTKGKLVAPPSPPPAPVPAPAPVPSTVPPVPPAAAAWQPGMPPPPPPPAHNAPAGPPPPPQPENPAAHLATQVASLTPEQIQIMLRTLGTAPGHSPAPGPPPPHLGGPPLLLPHGHPHPPPPPPSHHWDRAAGSPSHPHPPPPPPHLAHPPPPPHLSPYGGHPPPPPPPGPGGYSHMSPSRPPPFPPGGYDYDEYEYDRHRPPAPPGAPYPPRGGRGGDRDRGGFRGGGGRSGGGRGGGGGNRGSGGGGRDREFNRPRDSGWKGRGRGRGGGGAEAGSPTRDGGWDRQWD</sequence>
<feature type="region of interest" description="Disordered" evidence="9">
    <location>
        <begin position="931"/>
        <end position="1132"/>
    </location>
</feature>
<accession>A0A4R0S4A8</accession>
<feature type="compositionally biased region" description="Polar residues" evidence="9">
    <location>
        <begin position="564"/>
        <end position="576"/>
    </location>
</feature>
<evidence type="ECO:0000256" key="7">
    <source>
        <dbReference type="ARBA" id="ARBA00023242"/>
    </source>
</evidence>
<evidence type="ECO:0000256" key="9">
    <source>
        <dbReference type="SAM" id="MobiDB-lite"/>
    </source>
</evidence>
<dbReference type="PROSITE" id="PS50016">
    <property type="entry name" value="ZF_PHD_2"/>
    <property type="match status" value="1"/>
</dbReference>
<feature type="compositionally biased region" description="Acidic residues" evidence="9">
    <location>
        <begin position="648"/>
        <end position="661"/>
    </location>
</feature>
<dbReference type="STRING" id="92696.A0A4R0S4A8"/>
<feature type="compositionally biased region" description="Low complexity" evidence="9">
    <location>
        <begin position="1"/>
        <end position="21"/>
    </location>
</feature>
<reference evidence="12 13" key="1">
    <citation type="submission" date="2018-11" db="EMBL/GenBank/DDBJ databases">
        <title>Genome assembly of Steccherinum ochraceum LE-BIN_3174, the white-rot fungus of the Steccherinaceae family (The Residual Polyporoid clade, Polyporales, Basidiomycota).</title>
        <authorList>
            <person name="Fedorova T.V."/>
            <person name="Glazunova O.A."/>
            <person name="Landesman E.O."/>
            <person name="Moiseenko K.V."/>
            <person name="Psurtseva N.V."/>
            <person name="Savinova O.S."/>
            <person name="Shakhova N.V."/>
            <person name="Tyazhelova T.V."/>
            <person name="Vasina D.V."/>
        </authorList>
    </citation>
    <scope>NUCLEOTIDE SEQUENCE [LARGE SCALE GENOMIC DNA]</scope>
    <source>
        <strain evidence="12 13">LE-BIN_3174</strain>
    </source>
</reference>
<feature type="compositionally biased region" description="Gly residues" evidence="9">
    <location>
        <begin position="1067"/>
        <end position="1090"/>
    </location>
</feature>
<dbReference type="SMART" id="SM00249">
    <property type="entry name" value="PHD"/>
    <property type="match status" value="1"/>
</dbReference>
<dbReference type="Gene3D" id="3.30.40.10">
    <property type="entry name" value="Zinc/RING finger domain, C3HC4 (zinc finger)"/>
    <property type="match status" value="1"/>
</dbReference>
<feature type="compositionally biased region" description="Polar residues" evidence="9">
    <location>
        <begin position="511"/>
        <end position="520"/>
    </location>
</feature>
<feature type="domain" description="PHD-type" evidence="10">
    <location>
        <begin position="64"/>
        <end position="114"/>
    </location>
</feature>
<dbReference type="InterPro" id="IPR019787">
    <property type="entry name" value="Znf_PHD-finger"/>
</dbReference>
<dbReference type="GO" id="GO:0006351">
    <property type="term" value="P:DNA-templated transcription"/>
    <property type="evidence" value="ECO:0007669"/>
    <property type="project" value="InterPro"/>
</dbReference>
<feature type="compositionally biased region" description="Polar residues" evidence="9">
    <location>
        <begin position="43"/>
        <end position="52"/>
    </location>
</feature>
<evidence type="ECO:0000256" key="6">
    <source>
        <dbReference type="ARBA" id="ARBA00022833"/>
    </source>
</evidence>
<comment type="caution">
    <text evidence="12">The sequence shown here is derived from an EMBL/GenBank/DDBJ whole genome shotgun (WGS) entry which is preliminary data.</text>
</comment>
<evidence type="ECO:0000313" key="12">
    <source>
        <dbReference type="EMBL" id="TCD71834.1"/>
    </source>
</evidence>
<feature type="region of interest" description="Disordered" evidence="9">
    <location>
        <begin position="872"/>
        <end position="908"/>
    </location>
</feature>
<evidence type="ECO:0000256" key="4">
    <source>
        <dbReference type="ARBA" id="ARBA00022723"/>
    </source>
</evidence>
<dbReference type="PANTHER" id="PTHR11477">
    <property type="entry name" value="TRANSCRIPTION FACTOR S-II ZINC FINGER DOMAIN-CONTAINING PROTEIN"/>
    <property type="match status" value="1"/>
</dbReference>
<keyword evidence="5 8" id="KW-0863">Zinc-finger</keyword>
<dbReference type="Proteomes" id="UP000292702">
    <property type="component" value="Unassembled WGS sequence"/>
</dbReference>
<dbReference type="InterPro" id="IPR003618">
    <property type="entry name" value="TFIIS_cen_dom"/>
</dbReference>
<evidence type="ECO:0000256" key="1">
    <source>
        <dbReference type="ARBA" id="ARBA00002311"/>
    </source>
</evidence>
<name>A0A4R0S4A8_9APHY</name>
<dbReference type="EMBL" id="RWJN01000002">
    <property type="protein sequence ID" value="TCD71834.1"/>
    <property type="molecule type" value="Genomic_DNA"/>
</dbReference>
<dbReference type="Pfam" id="PF00628">
    <property type="entry name" value="PHD"/>
    <property type="match status" value="1"/>
</dbReference>
<evidence type="ECO:0000256" key="2">
    <source>
        <dbReference type="ARBA" id="ARBA00011050"/>
    </source>
</evidence>
<keyword evidence="7" id="KW-0539">Nucleus</keyword>
<dbReference type="InterPro" id="IPR036575">
    <property type="entry name" value="TFIIS_cen_dom_sf"/>
</dbReference>
<feature type="compositionally biased region" description="Pro residues" evidence="9">
    <location>
        <begin position="979"/>
        <end position="1013"/>
    </location>
</feature>
<feature type="domain" description="TFIIS central" evidence="11">
    <location>
        <begin position="254"/>
        <end position="409"/>
    </location>
</feature>
<dbReference type="InterPro" id="IPR012921">
    <property type="entry name" value="SPOC_C"/>
</dbReference>
<dbReference type="InterPro" id="IPR011011">
    <property type="entry name" value="Znf_FYVE_PHD"/>
</dbReference>
<keyword evidence="13" id="KW-1185">Reference proteome</keyword>
<keyword evidence="6" id="KW-0862">Zinc</keyword>
<feature type="region of interest" description="Disordered" evidence="9">
    <location>
        <begin position="413"/>
        <end position="524"/>
    </location>
</feature>
<dbReference type="InterPro" id="IPR019786">
    <property type="entry name" value="Zinc_finger_PHD-type_CS"/>
</dbReference>
<dbReference type="Gene3D" id="1.10.472.30">
    <property type="entry name" value="Transcription elongation factor S-II, central domain"/>
    <property type="match status" value="1"/>
</dbReference>
<dbReference type="PANTHER" id="PTHR11477:SF0">
    <property type="entry name" value="IP08861P-RELATED"/>
    <property type="match status" value="1"/>
</dbReference>
<dbReference type="OrthoDB" id="436852at2759"/>
<dbReference type="PROSITE" id="PS01359">
    <property type="entry name" value="ZF_PHD_1"/>
    <property type="match status" value="1"/>
</dbReference>
<feature type="compositionally biased region" description="Pro residues" evidence="9">
    <location>
        <begin position="882"/>
        <end position="905"/>
    </location>
</feature>
<comment type="function">
    <text evidence="1">Negative regulator of transcription elongation.</text>
</comment>
<dbReference type="InterPro" id="IPR013083">
    <property type="entry name" value="Znf_RING/FYVE/PHD"/>
</dbReference>
<feature type="region of interest" description="Disordered" evidence="9">
    <location>
        <begin position="536"/>
        <end position="676"/>
    </location>
</feature>
<evidence type="ECO:0000259" key="10">
    <source>
        <dbReference type="PROSITE" id="PS50016"/>
    </source>
</evidence>
<feature type="compositionally biased region" description="Polar residues" evidence="9">
    <location>
        <begin position="140"/>
        <end position="155"/>
    </location>
</feature>
<protein>
    <recommendedName>
        <fullName evidence="3">Transcription factor BYE1</fullName>
    </recommendedName>
</protein>
<feature type="region of interest" description="Disordered" evidence="9">
    <location>
        <begin position="277"/>
        <end position="307"/>
    </location>
</feature>
<dbReference type="AlphaFoldDB" id="A0A4R0S4A8"/>
<evidence type="ECO:0000256" key="8">
    <source>
        <dbReference type="PROSITE-ProRule" id="PRU00146"/>
    </source>
</evidence>
<proteinExistence type="inferred from homology"/>
<dbReference type="Pfam" id="PF07744">
    <property type="entry name" value="SPOC"/>
    <property type="match status" value="1"/>
</dbReference>
<dbReference type="PROSITE" id="PS51321">
    <property type="entry name" value="TFIIS_CENTRAL"/>
    <property type="match status" value="1"/>
</dbReference>
<dbReference type="GO" id="GO:0005634">
    <property type="term" value="C:nucleus"/>
    <property type="evidence" value="ECO:0007669"/>
    <property type="project" value="TreeGrafter"/>
</dbReference>
<feature type="region of interest" description="Disordered" evidence="9">
    <location>
        <begin position="1"/>
        <end position="57"/>
    </location>
</feature>
<dbReference type="SMART" id="SM00510">
    <property type="entry name" value="TFS2M"/>
    <property type="match status" value="1"/>
</dbReference>
<dbReference type="SUPFAM" id="SSF57903">
    <property type="entry name" value="FYVE/PHD zinc finger"/>
    <property type="match status" value="1"/>
</dbReference>
<feature type="compositionally biased region" description="Basic residues" evidence="9">
    <location>
        <begin position="199"/>
        <end position="211"/>
    </location>
</feature>
<comment type="similarity">
    <text evidence="2">Belongs to the BYE1 family.</text>
</comment>
<feature type="compositionally biased region" description="Pro residues" evidence="9">
    <location>
        <begin position="1045"/>
        <end position="1054"/>
    </location>
</feature>
<gene>
    <name evidence="12" type="ORF">EIP91_003177</name>
</gene>
<evidence type="ECO:0000259" key="11">
    <source>
        <dbReference type="PROSITE" id="PS51321"/>
    </source>
</evidence>
<evidence type="ECO:0000313" key="13">
    <source>
        <dbReference type="Proteomes" id="UP000292702"/>
    </source>
</evidence>
<dbReference type="Pfam" id="PF07500">
    <property type="entry name" value="TFIIS_M"/>
    <property type="match status" value="1"/>
</dbReference>
<dbReference type="SUPFAM" id="SSF46942">
    <property type="entry name" value="Elongation factor TFIIS domain 2"/>
    <property type="match status" value="1"/>
</dbReference>
<feature type="compositionally biased region" description="Basic and acidic residues" evidence="9">
    <location>
        <begin position="1091"/>
        <end position="1104"/>
    </location>
</feature>
<feature type="region of interest" description="Disordered" evidence="9">
    <location>
        <begin position="131"/>
        <end position="254"/>
    </location>
</feature>
<dbReference type="GO" id="GO:0008270">
    <property type="term" value="F:zinc ion binding"/>
    <property type="evidence" value="ECO:0007669"/>
    <property type="project" value="UniProtKB-KW"/>
</dbReference>
<feature type="compositionally biased region" description="Pro residues" evidence="9">
    <location>
        <begin position="937"/>
        <end position="948"/>
    </location>
</feature>
<dbReference type="CDD" id="cd21538">
    <property type="entry name" value="SPOC_TFIIS"/>
    <property type="match status" value="1"/>
</dbReference>
<feature type="compositionally biased region" description="Acidic residues" evidence="9">
    <location>
        <begin position="177"/>
        <end position="193"/>
    </location>
</feature>
<evidence type="ECO:0000256" key="3">
    <source>
        <dbReference type="ARBA" id="ARBA00021616"/>
    </source>
</evidence>
<dbReference type="InterPro" id="IPR001965">
    <property type="entry name" value="Znf_PHD"/>
</dbReference>
<organism evidence="12 13">
    <name type="scientific">Steccherinum ochraceum</name>
    <dbReference type="NCBI Taxonomy" id="92696"/>
    <lineage>
        <taxon>Eukaryota</taxon>
        <taxon>Fungi</taxon>
        <taxon>Dikarya</taxon>
        <taxon>Basidiomycota</taxon>
        <taxon>Agaricomycotina</taxon>
        <taxon>Agaricomycetes</taxon>
        <taxon>Polyporales</taxon>
        <taxon>Steccherinaceae</taxon>
        <taxon>Steccherinum</taxon>
    </lineage>
</organism>
<evidence type="ECO:0000256" key="5">
    <source>
        <dbReference type="ARBA" id="ARBA00022771"/>
    </source>
</evidence>